<feature type="non-terminal residue" evidence="1">
    <location>
        <position position="100"/>
    </location>
</feature>
<gene>
    <name evidence="1" type="ORF">HAX54_034557</name>
</gene>
<dbReference type="EMBL" id="JACEIK010004468">
    <property type="protein sequence ID" value="MCD9645558.1"/>
    <property type="molecule type" value="Genomic_DNA"/>
</dbReference>
<name>A0ABS8VEX8_DATST</name>
<sequence length="100" mass="11263">MNTGVIISETISKKSIIERKTLQIRQWVKVNGDFHDPRTGLKVARTNISWNKGLVDVLSWRFRRPGMVGEEGGKGSWVGGAMVVHREENGESEREMRVAA</sequence>
<reference evidence="1 2" key="1">
    <citation type="journal article" date="2021" name="BMC Genomics">
        <title>Datura genome reveals duplications of psychoactive alkaloid biosynthetic genes and high mutation rate following tissue culture.</title>
        <authorList>
            <person name="Rajewski A."/>
            <person name="Carter-House D."/>
            <person name="Stajich J."/>
            <person name="Litt A."/>
        </authorList>
    </citation>
    <scope>NUCLEOTIDE SEQUENCE [LARGE SCALE GENOMIC DNA]</scope>
    <source>
        <strain evidence="1">AR-01</strain>
    </source>
</reference>
<protein>
    <submittedName>
        <fullName evidence="1">Uncharacterized protein</fullName>
    </submittedName>
</protein>
<organism evidence="1 2">
    <name type="scientific">Datura stramonium</name>
    <name type="common">Jimsonweed</name>
    <name type="synonym">Common thornapple</name>
    <dbReference type="NCBI Taxonomy" id="4076"/>
    <lineage>
        <taxon>Eukaryota</taxon>
        <taxon>Viridiplantae</taxon>
        <taxon>Streptophyta</taxon>
        <taxon>Embryophyta</taxon>
        <taxon>Tracheophyta</taxon>
        <taxon>Spermatophyta</taxon>
        <taxon>Magnoliopsida</taxon>
        <taxon>eudicotyledons</taxon>
        <taxon>Gunneridae</taxon>
        <taxon>Pentapetalae</taxon>
        <taxon>asterids</taxon>
        <taxon>lamiids</taxon>
        <taxon>Solanales</taxon>
        <taxon>Solanaceae</taxon>
        <taxon>Solanoideae</taxon>
        <taxon>Datureae</taxon>
        <taxon>Datura</taxon>
    </lineage>
</organism>
<keyword evidence="2" id="KW-1185">Reference proteome</keyword>
<evidence type="ECO:0000313" key="2">
    <source>
        <dbReference type="Proteomes" id="UP000823775"/>
    </source>
</evidence>
<comment type="caution">
    <text evidence="1">The sequence shown here is derived from an EMBL/GenBank/DDBJ whole genome shotgun (WGS) entry which is preliminary data.</text>
</comment>
<proteinExistence type="predicted"/>
<evidence type="ECO:0000313" key="1">
    <source>
        <dbReference type="EMBL" id="MCD9645558.1"/>
    </source>
</evidence>
<dbReference type="Proteomes" id="UP000823775">
    <property type="component" value="Unassembled WGS sequence"/>
</dbReference>
<accession>A0ABS8VEX8</accession>